<dbReference type="PaxDb" id="121845-A0A1S4EHV6"/>
<comment type="similarity">
    <text evidence="2 8">Belongs to the SNF5 family.</text>
</comment>
<gene>
    <name evidence="11" type="primary">LOC103513844</name>
</gene>
<keyword evidence="7 8" id="KW-0539">Nucleus</keyword>
<dbReference type="PIRSF" id="PIRSF038126">
    <property type="entry name" value="SWI_SNF"/>
    <property type="match status" value="1"/>
</dbReference>
<comment type="subcellular location">
    <subcellularLocation>
        <location evidence="1 8">Nucleus</location>
    </subcellularLocation>
</comment>
<reference evidence="11" key="1">
    <citation type="submission" date="2025-08" db="UniProtKB">
        <authorList>
            <consortium name="RefSeq"/>
        </authorList>
    </citation>
    <scope>IDENTIFICATION</scope>
</reference>
<proteinExistence type="inferred from homology"/>
<dbReference type="GO" id="GO:0003677">
    <property type="term" value="F:DNA binding"/>
    <property type="evidence" value="ECO:0007669"/>
    <property type="project" value="UniProtKB-KW"/>
</dbReference>
<evidence type="ECO:0000256" key="4">
    <source>
        <dbReference type="ARBA" id="ARBA00023125"/>
    </source>
</evidence>
<organism evidence="10 11">
    <name type="scientific">Diaphorina citri</name>
    <name type="common">Asian citrus psyllid</name>
    <dbReference type="NCBI Taxonomy" id="121845"/>
    <lineage>
        <taxon>Eukaryota</taxon>
        <taxon>Metazoa</taxon>
        <taxon>Ecdysozoa</taxon>
        <taxon>Arthropoda</taxon>
        <taxon>Hexapoda</taxon>
        <taxon>Insecta</taxon>
        <taxon>Pterygota</taxon>
        <taxon>Neoptera</taxon>
        <taxon>Paraneoptera</taxon>
        <taxon>Hemiptera</taxon>
        <taxon>Sternorrhyncha</taxon>
        <taxon>Psylloidea</taxon>
        <taxon>Psyllidae</taxon>
        <taxon>Diaphorininae</taxon>
        <taxon>Diaphorina</taxon>
    </lineage>
</organism>
<keyword evidence="4" id="KW-0238">DNA-binding</keyword>
<evidence type="ECO:0000256" key="5">
    <source>
        <dbReference type="ARBA" id="ARBA00023159"/>
    </source>
</evidence>
<dbReference type="Pfam" id="PF04855">
    <property type="entry name" value="SNF5"/>
    <property type="match status" value="1"/>
</dbReference>
<evidence type="ECO:0000256" key="2">
    <source>
        <dbReference type="ARBA" id="ARBA00010239"/>
    </source>
</evidence>
<keyword evidence="5" id="KW-0010">Activator</keyword>
<sequence>MSVRTYGDKPISFQIEENGDFYCIGSEVGNYLRMFRGSLYKKYPGLFRRTISNEERKRLLDTAGINSHCLASSVTLLKVSEVEDILEGNDEKYKAVSIHTEPLVPRESKTKKAVPWAPSLPNSSHLDAVPQATPVNRNRVNQKKVRTFPLCFDDTDPSCIFENASHTEVLVPIRLDMEIEGQKLRDTFTWNKNETLITPEQFAEVLCDDLDLNPLLFVPAIAQSIRQQTDAFPAENLLDEVHDQRVVIKLNIHVGNTSLVDQIEWDMSEKENSAEKFAVRLCTELGLGGEFVTAIAYSIRGQLSWHQRTYAFSEAPLPVVEAPFRSHSESDQWSPFLETLTDAEMEKKIRDQDRNTRYVNMEVEIFDFILSRNYFHAYLSRESLI</sequence>
<feature type="domain" description="SWI/SNF Subunit INI1 DNA binding" evidence="9">
    <location>
        <begin position="9"/>
        <end position="90"/>
    </location>
</feature>
<dbReference type="GeneID" id="103513844"/>
<protein>
    <submittedName>
        <fullName evidence="11">SWI/SNF-related matrix-associated actin-dependent regulator of chromatin subfamily B member 1-A-like isoform X1</fullName>
    </submittedName>
</protein>
<dbReference type="STRING" id="121845.A0A1S4EHV6"/>
<evidence type="ECO:0000313" key="10">
    <source>
        <dbReference type="Proteomes" id="UP000079169"/>
    </source>
</evidence>
<evidence type="ECO:0000256" key="7">
    <source>
        <dbReference type="ARBA" id="ARBA00023242"/>
    </source>
</evidence>
<dbReference type="Pfam" id="PF21459">
    <property type="entry name" value="INI1_DNA-bd"/>
    <property type="match status" value="1"/>
</dbReference>
<evidence type="ECO:0000256" key="6">
    <source>
        <dbReference type="ARBA" id="ARBA00023163"/>
    </source>
</evidence>
<keyword evidence="3 8" id="KW-0805">Transcription regulation</keyword>
<dbReference type="RefSeq" id="XP_017301652.1">
    <property type="nucleotide sequence ID" value="XM_017446163.2"/>
</dbReference>
<keyword evidence="10" id="KW-1185">Reference proteome</keyword>
<evidence type="ECO:0000256" key="1">
    <source>
        <dbReference type="ARBA" id="ARBA00004123"/>
    </source>
</evidence>
<name>A0A1S4EHV6_DIACI</name>
<dbReference type="InterPro" id="IPR017393">
    <property type="entry name" value="Sfh1/SNF5"/>
</dbReference>
<dbReference type="GO" id="GO:0006338">
    <property type="term" value="P:chromatin remodeling"/>
    <property type="evidence" value="ECO:0007669"/>
    <property type="project" value="InterPro"/>
</dbReference>
<evidence type="ECO:0000256" key="8">
    <source>
        <dbReference type="PIRNR" id="PIRNR038126"/>
    </source>
</evidence>
<dbReference type="InterPro" id="IPR048664">
    <property type="entry name" value="INI1_DNA-bd"/>
</dbReference>
<evidence type="ECO:0000256" key="3">
    <source>
        <dbReference type="ARBA" id="ARBA00023015"/>
    </source>
</evidence>
<dbReference type="GO" id="GO:0000228">
    <property type="term" value="C:nuclear chromosome"/>
    <property type="evidence" value="ECO:0007669"/>
    <property type="project" value="InterPro"/>
</dbReference>
<dbReference type="AlphaFoldDB" id="A0A1S4EHV6"/>
<dbReference type="Proteomes" id="UP000079169">
    <property type="component" value="Unplaced"/>
</dbReference>
<evidence type="ECO:0000259" key="9">
    <source>
        <dbReference type="Pfam" id="PF21459"/>
    </source>
</evidence>
<evidence type="ECO:0000313" key="11">
    <source>
        <dbReference type="RefSeq" id="XP_017301652.1"/>
    </source>
</evidence>
<dbReference type="InterPro" id="IPR006939">
    <property type="entry name" value="SNF5"/>
</dbReference>
<accession>A0A1S4EHV6</accession>
<dbReference type="KEGG" id="dci:103513844"/>
<dbReference type="PANTHER" id="PTHR10019">
    <property type="entry name" value="SNF5"/>
    <property type="match status" value="1"/>
</dbReference>
<keyword evidence="6 8" id="KW-0804">Transcription</keyword>
<dbReference type="CDD" id="cd21086">
    <property type="entry name" value="WH_NTD_SMARCB1"/>
    <property type="match status" value="1"/>
</dbReference>